<reference evidence="1" key="1">
    <citation type="journal article" date="2020" name="Stud. Mycol.">
        <title>101 Dothideomycetes genomes: a test case for predicting lifestyles and emergence of pathogens.</title>
        <authorList>
            <person name="Haridas S."/>
            <person name="Albert R."/>
            <person name="Binder M."/>
            <person name="Bloem J."/>
            <person name="Labutti K."/>
            <person name="Salamov A."/>
            <person name="Andreopoulos B."/>
            <person name="Baker S."/>
            <person name="Barry K."/>
            <person name="Bills G."/>
            <person name="Bluhm B."/>
            <person name="Cannon C."/>
            <person name="Castanera R."/>
            <person name="Culley D."/>
            <person name="Daum C."/>
            <person name="Ezra D."/>
            <person name="Gonzalez J."/>
            <person name="Henrissat B."/>
            <person name="Kuo A."/>
            <person name="Liang C."/>
            <person name="Lipzen A."/>
            <person name="Lutzoni F."/>
            <person name="Magnuson J."/>
            <person name="Mondo S."/>
            <person name="Nolan M."/>
            <person name="Ohm R."/>
            <person name="Pangilinan J."/>
            <person name="Park H.-J."/>
            <person name="Ramirez L."/>
            <person name="Alfaro M."/>
            <person name="Sun H."/>
            <person name="Tritt A."/>
            <person name="Yoshinaga Y."/>
            <person name="Zwiers L.-H."/>
            <person name="Turgeon B."/>
            <person name="Goodwin S."/>
            <person name="Spatafora J."/>
            <person name="Crous P."/>
            <person name="Grigoriev I."/>
        </authorList>
    </citation>
    <scope>NUCLEOTIDE SEQUENCE</scope>
    <source>
        <strain evidence="1">CBS 113818</strain>
    </source>
</reference>
<evidence type="ECO:0000313" key="2">
    <source>
        <dbReference type="Proteomes" id="UP000799424"/>
    </source>
</evidence>
<organism evidence="1 2">
    <name type="scientific">Ophiobolus disseminans</name>
    <dbReference type="NCBI Taxonomy" id="1469910"/>
    <lineage>
        <taxon>Eukaryota</taxon>
        <taxon>Fungi</taxon>
        <taxon>Dikarya</taxon>
        <taxon>Ascomycota</taxon>
        <taxon>Pezizomycotina</taxon>
        <taxon>Dothideomycetes</taxon>
        <taxon>Pleosporomycetidae</taxon>
        <taxon>Pleosporales</taxon>
        <taxon>Pleosporineae</taxon>
        <taxon>Phaeosphaeriaceae</taxon>
        <taxon>Ophiobolus</taxon>
    </lineage>
</organism>
<name>A0A6A7A1I6_9PLEO</name>
<feature type="non-terminal residue" evidence="1">
    <location>
        <position position="1"/>
    </location>
</feature>
<protein>
    <submittedName>
        <fullName evidence="1">Uncharacterized protein</fullName>
    </submittedName>
</protein>
<sequence>FSTPFSHATENTEFERAIRPHLRSSEVLRIERDMEAAGQDPAVYWPRGVLQWVWSHPGEYVEVRRVARG</sequence>
<dbReference type="Proteomes" id="UP000799424">
    <property type="component" value="Unassembled WGS sequence"/>
</dbReference>
<proteinExistence type="predicted"/>
<evidence type="ECO:0000313" key="1">
    <source>
        <dbReference type="EMBL" id="KAF2826966.1"/>
    </source>
</evidence>
<accession>A0A6A7A1I6</accession>
<feature type="non-terminal residue" evidence="1">
    <location>
        <position position="69"/>
    </location>
</feature>
<dbReference type="OrthoDB" id="10463889at2759"/>
<gene>
    <name evidence="1" type="ORF">CC86DRAFT_263443</name>
</gene>
<dbReference type="EMBL" id="MU006225">
    <property type="protein sequence ID" value="KAF2826966.1"/>
    <property type="molecule type" value="Genomic_DNA"/>
</dbReference>
<keyword evidence="2" id="KW-1185">Reference proteome</keyword>
<dbReference type="AlphaFoldDB" id="A0A6A7A1I6"/>